<evidence type="ECO:0000259" key="1">
    <source>
        <dbReference type="Pfam" id="PF01965"/>
    </source>
</evidence>
<keyword evidence="3" id="KW-1185">Reference proteome</keyword>
<evidence type="ECO:0000313" key="2">
    <source>
        <dbReference type="EMBL" id="GAA4749132.1"/>
    </source>
</evidence>
<sequence length="313" mass="34014">MLRDDVGRQARARQWEEVLHLGDEQLQQHGFPRLEIAHHVRLRQADATATPTGRSLNIGWFLVELASVLAKFEDTHDIVLATPDGAVPSLEINGLALGMHGGESLGADTASTMMQWALPGATPAAVRAKNPELVARRDAEKHRDAADDLSLAEFDFMFAPGGHAPMVDFHDNPVLGELLNSLRENAIPISLICHAPVAMTSARYRLDADGVPIVNDDHAFKGARVTTVPKYGEVPMFKVGYPKIPGEKTRPLYYVDEALKDAGYDVSLTLNPSAIRVIWDEEHLLLTGNGPQSVDAQADKLFQIVAARSGAPA</sequence>
<dbReference type="PANTHER" id="PTHR48094">
    <property type="entry name" value="PROTEIN/NUCLEIC ACID DEGLYCASE DJ-1-RELATED"/>
    <property type="match status" value="1"/>
</dbReference>
<dbReference type="Proteomes" id="UP001500822">
    <property type="component" value="Unassembled WGS sequence"/>
</dbReference>
<dbReference type="EMBL" id="BAABIE010000008">
    <property type="protein sequence ID" value="GAA4749132.1"/>
    <property type="molecule type" value="Genomic_DNA"/>
</dbReference>
<name>A0ABP8Z815_9ACTN</name>
<dbReference type="Gene3D" id="3.40.50.880">
    <property type="match status" value="1"/>
</dbReference>
<evidence type="ECO:0000313" key="3">
    <source>
        <dbReference type="Proteomes" id="UP001500822"/>
    </source>
</evidence>
<dbReference type="Pfam" id="PF01965">
    <property type="entry name" value="DJ-1_PfpI"/>
    <property type="match status" value="1"/>
</dbReference>
<accession>A0ABP8Z815</accession>
<feature type="domain" description="DJ-1/PfpI" evidence="1">
    <location>
        <begin position="127"/>
        <end position="203"/>
    </location>
</feature>
<gene>
    <name evidence="2" type="ORF">GCM10023217_19200</name>
</gene>
<dbReference type="InterPro" id="IPR029062">
    <property type="entry name" value="Class_I_gatase-like"/>
</dbReference>
<reference evidence="3" key="1">
    <citation type="journal article" date="2019" name="Int. J. Syst. Evol. Microbiol.">
        <title>The Global Catalogue of Microorganisms (GCM) 10K type strain sequencing project: providing services to taxonomists for standard genome sequencing and annotation.</title>
        <authorList>
            <consortium name="The Broad Institute Genomics Platform"/>
            <consortium name="The Broad Institute Genome Sequencing Center for Infectious Disease"/>
            <person name="Wu L."/>
            <person name="Ma J."/>
        </authorList>
    </citation>
    <scope>NUCLEOTIDE SEQUENCE [LARGE SCALE GENOMIC DNA]</scope>
    <source>
        <strain evidence="3">JCM 18077</strain>
    </source>
</reference>
<dbReference type="SUPFAM" id="SSF52317">
    <property type="entry name" value="Class I glutamine amidotransferase-like"/>
    <property type="match status" value="1"/>
</dbReference>
<organism evidence="2 3">
    <name type="scientific">Gordonia alkaliphila</name>
    <dbReference type="NCBI Taxonomy" id="1053547"/>
    <lineage>
        <taxon>Bacteria</taxon>
        <taxon>Bacillati</taxon>
        <taxon>Actinomycetota</taxon>
        <taxon>Actinomycetes</taxon>
        <taxon>Mycobacteriales</taxon>
        <taxon>Gordoniaceae</taxon>
        <taxon>Gordonia</taxon>
    </lineage>
</organism>
<comment type="caution">
    <text evidence="2">The sequence shown here is derived from an EMBL/GenBank/DDBJ whole genome shotgun (WGS) entry which is preliminary data.</text>
</comment>
<proteinExistence type="predicted"/>
<dbReference type="InterPro" id="IPR002818">
    <property type="entry name" value="DJ-1/PfpI"/>
</dbReference>
<keyword evidence="2" id="KW-0315">Glutamine amidotransferase</keyword>
<dbReference type="InterPro" id="IPR050325">
    <property type="entry name" value="Prot/Nucl_acid_deglycase"/>
</dbReference>
<protein>
    <submittedName>
        <fullName evidence="2">Type 1 glutamine amidotransferase domain-containing protein</fullName>
    </submittedName>
</protein>
<dbReference type="PANTHER" id="PTHR48094:SF22">
    <property type="entry name" value="DJ-1_PFPI DOMAIN-CONTAINING PROTEIN"/>
    <property type="match status" value="1"/>
</dbReference>